<accession>A0ABZ2PI34</accession>
<dbReference type="EMBL" id="CP147846">
    <property type="protein sequence ID" value="WXG68487.1"/>
    <property type="molecule type" value="Genomic_DNA"/>
</dbReference>
<dbReference type="RefSeq" id="WP_338888723.1">
    <property type="nucleotide sequence ID" value="NZ_CP147846.1"/>
</dbReference>
<name>A0ABZ2PI34_9NOCA</name>
<proteinExistence type="predicted"/>
<dbReference type="Proteomes" id="UP001432000">
    <property type="component" value="Chromosome"/>
</dbReference>
<evidence type="ECO:0000313" key="2">
    <source>
        <dbReference type="Proteomes" id="UP001432000"/>
    </source>
</evidence>
<organism evidence="1 2">
    <name type="scientific">Rhodococcus sovatensis</name>
    <dbReference type="NCBI Taxonomy" id="1805840"/>
    <lineage>
        <taxon>Bacteria</taxon>
        <taxon>Bacillati</taxon>
        <taxon>Actinomycetota</taxon>
        <taxon>Actinomycetes</taxon>
        <taxon>Mycobacteriales</taxon>
        <taxon>Nocardiaceae</taxon>
        <taxon>Rhodococcus</taxon>
    </lineage>
</organism>
<sequence length="135" mass="14544">MRSSPTAQTETLLGTLTEAGHFVIVWGAADYRFALRDGRGGGFTYIEGDLVRGTSRLSTRPGAALNGTGAANPHHLEVTPLMPAQAWVALIVGVALTVRQRIVADKRAQAWLQVVHWTRVQRESLRRSGGAVGTQ</sequence>
<keyword evidence="2" id="KW-1185">Reference proteome</keyword>
<evidence type="ECO:0000313" key="1">
    <source>
        <dbReference type="EMBL" id="WXG68487.1"/>
    </source>
</evidence>
<protein>
    <submittedName>
        <fullName evidence="1">Uncharacterized protein</fullName>
    </submittedName>
</protein>
<gene>
    <name evidence="1" type="ORF">WDS16_25415</name>
</gene>
<reference evidence="1 2" key="1">
    <citation type="submission" date="2024-03" db="EMBL/GenBank/DDBJ databases">
        <title>Natural products discovery in diverse microorganisms through a two-stage MS feature dereplication strategy.</title>
        <authorList>
            <person name="Zhang R."/>
        </authorList>
    </citation>
    <scope>NUCLEOTIDE SEQUENCE [LARGE SCALE GENOMIC DNA]</scope>
    <source>
        <strain evidence="1 2">18930</strain>
    </source>
</reference>